<evidence type="ECO:0000313" key="3">
    <source>
        <dbReference type="Proteomes" id="UP000626109"/>
    </source>
</evidence>
<sequence length="388" mass="41677">VWRMEEDGFDAQRIDDALRESLAKVASAGTPSEDVPTLEELVLRWWLGRIFLPGRYSSATVLAALQEASGRRTSSGAMFGERNVESSLRDAVEDHLRRMSDAVAAGSGLEAATALAAAASDFLRACDAAWRRRHQVCGMGVSALWAPHMWFPAANVTAGMGSEGLSGGCPLLLCHGGVSCIRAVHTWQERWWATLHLSRDLSNYERIEIENVFEMSKSDEWKLCGTAWLLSQAVSNANLGISLSLSQLSSAEPAQCMDSFLQDMPESLAAHVARCAQRLSQPAVAEVLLSVRKAVLLGCQRPEESAESLTVTVFGRHLQPLQGTWVEPAAPPAGGKLCLSDLLRGGVAASESAYSCVAMRDLLLLCLYAAGGGVPLVSPAWDGLQKSL</sequence>
<feature type="non-terminal residue" evidence="2">
    <location>
        <position position="1"/>
    </location>
</feature>
<dbReference type="Pfam" id="PF11715">
    <property type="entry name" value="Beta-prop_Nup120_160"/>
    <property type="match status" value="1"/>
</dbReference>
<evidence type="ECO:0000259" key="1">
    <source>
        <dbReference type="Pfam" id="PF11715"/>
    </source>
</evidence>
<dbReference type="AlphaFoldDB" id="A0A813IZE8"/>
<proteinExistence type="predicted"/>
<dbReference type="Proteomes" id="UP000626109">
    <property type="component" value="Unassembled WGS sequence"/>
</dbReference>
<dbReference type="EMBL" id="CAJNNW010018111">
    <property type="protein sequence ID" value="CAE8662364.1"/>
    <property type="molecule type" value="Genomic_DNA"/>
</dbReference>
<gene>
    <name evidence="2" type="ORF">PGLA2088_LOCUS14839</name>
</gene>
<comment type="caution">
    <text evidence="2">The sequence shown here is derived from an EMBL/GenBank/DDBJ whole genome shotgun (WGS) entry which is preliminary data.</text>
</comment>
<feature type="non-terminal residue" evidence="2">
    <location>
        <position position="388"/>
    </location>
</feature>
<dbReference type="InterPro" id="IPR059141">
    <property type="entry name" value="Beta-prop_Nup120_160"/>
</dbReference>
<feature type="domain" description="Nucleoporin Nup120/160 beta-propeller" evidence="1">
    <location>
        <begin position="35"/>
        <end position="183"/>
    </location>
</feature>
<evidence type="ECO:0000313" key="2">
    <source>
        <dbReference type="EMBL" id="CAE8662364.1"/>
    </source>
</evidence>
<protein>
    <recommendedName>
        <fullName evidence="1">Nucleoporin Nup120/160 beta-propeller domain-containing protein</fullName>
    </recommendedName>
</protein>
<reference evidence="2" key="1">
    <citation type="submission" date="2021-02" db="EMBL/GenBank/DDBJ databases">
        <authorList>
            <person name="Dougan E. K."/>
            <person name="Rhodes N."/>
            <person name="Thang M."/>
            <person name="Chan C."/>
        </authorList>
    </citation>
    <scope>NUCLEOTIDE SEQUENCE</scope>
</reference>
<name>A0A813IZE8_POLGL</name>
<accession>A0A813IZE8</accession>
<organism evidence="2 3">
    <name type="scientific">Polarella glacialis</name>
    <name type="common">Dinoflagellate</name>
    <dbReference type="NCBI Taxonomy" id="89957"/>
    <lineage>
        <taxon>Eukaryota</taxon>
        <taxon>Sar</taxon>
        <taxon>Alveolata</taxon>
        <taxon>Dinophyceae</taxon>
        <taxon>Suessiales</taxon>
        <taxon>Suessiaceae</taxon>
        <taxon>Polarella</taxon>
    </lineage>
</organism>